<dbReference type="Proteomes" id="UP000509594">
    <property type="component" value="Chromosome"/>
</dbReference>
<keyword evidence="1" id="KW-1133">Transmembrane helix</keyword>
<dbReference type="AlphaFoldDB" id="A0A7D5INH5"/>
<accession>A0A7D5INH5</accession>
<dbReference type="RefSeq" id="WP_176964681.1">
    <property type="nucleotide sequence ID" value="NZ_CP058215.1"/>
</dbReference>
<keyword evidence="3" id="KW-1185">Reference proteome</keyword>
<keyword evidence="2" id="KW-0378">Hydrolase</keyword>
<keyword evidence="1" id="KW-0812">Transmembrane</keyword>
<gene>
    <name evidence="2" type="ORF">HWN40_04860</name>
</gene>
<feature type="transmembrane region" description="Helical" evidence="1">
    <location>
        <begin position="80"/>
        <end position="98"/>
    </location>
</feature>
<dbReference type="OrthoDB" id="137329at2157"/>
<protein>
    <submittedName>
        <fullName evidence="2">Metal-dependent hydrolase</fullName>
    </submittedName>
</protein>
<dbReference type="GO" id="GO:0016787">
    <property type="term" value="F:hydrolase activity"/>
    <property type="evidence" value="ECO:0007669"/>
    <property type="project" value="UniProtKB-KW"/>
</dbReference>
<proteinExistence type="predicted"/>
<evidence type="ECO:0000256" key="1">
    <source>
        <dbReference type="SAM" id="Phobius"/>
    </source>
</evidence>
<feature type="transmembrane region" description="Helical" evidence="1">
    <location>
        <begin position="6"/>
        <end position="26"/>
    </location>
</feature>
<dbReference type="GeneID" id="55820981"/>
<name>A0A7D5INH5_9EURY</name>
<keyword evidence="1" id="KW-0472">Membrane</keyword>
<dbReference type="EMBL" id="CP058215">
    <property type="protein sequence ID" value="QLC49625.1"/>
    <property type="molecule type" value="Genomic_DNA"/>
</dbReference>
<dbReference type="Pfam" id="PF04307">
    <property type="entry name" value="YdjM"/>
    <property type="match status" value="1"/>
</dbReference>
<feature type="transmembrane region" description="Helical" evidence="1">
    <location>
        <begin position="105"/>
        <end position="122"/>
    </location>
</feature>
<feature type="transmembrane region" description="Helical" evidence="1">
    <location>
        <begin position="38"/>
        <end position="60"/>
    </location>
</feature>
<reference evidence="2 3" key="1">
    <citation type="submission" date="2020-06" db="EMBL/GenBank/DDBJ databases">
        <title>Methanolobus halotolerans sp. nov., isolated from a saline lake Tus in Siberia.</title>
        <authorList>
            <person name="Shen Y."/>
            <person name="Chen S.-C."/>
            <person name="Lai M.-C."/>
            <person name="Huang H.-H."/>
            <person name="Chiu H.-H."/>
            <person name="Tang S.-L."/>
            <person name="Rogozin D.Y."/>
            <person name="Degermendzhy A.G."/>
        </authorList>
    </citation>
    <scope>NUCLEOTIDE SEQUENCE [LARGE SCALE GENOMIC DNA]</scope>
    <source>
        <strain evidence="2 3">DSM 21339</strain>
    </source>
</reference>
<dbReference type="KEGG" id="mzi:HWN40_04860"/>
<sequence>MPYPPTHLLFYGFMVLVAGTFLLSAYSFEGKPRISNRNFMIVVLIAGAVGSLLPDVPAVWNLILHGNLRHNMVGPMPSHSIIFGMLISGFMLGFSYLVYRNFRQAFSLAMIIAVTFVFHLILDDLEGGSIAYLFPLYEEPVSIFGARVLATIFEVLRNVF</sequence>
<evidence type="ECO:0000313" key="2">
    <source>
        <dbReference type="EMBL" id="QLC49625.1"/>
    </source>
</evidence>
<organism evidence="2 3">
    <name type="scientific">Methanolobus zinderi</name>
    <dbReference type="NCBI Taxonomy" id="536044"/>
    <lineage>
        <taxon>Archaea</taxon>
        <taxon>Methanobacteriati</taxon>
        <taxon>Methanobacteriota</taxon>
        <taxon>Stenosarchaea group</taxon>
        <taxon>Methanomicrobia</taxon>
        <taxon>Methanosarcinales</taxon>
        <taxon>Methanosarcinaceae</taxon>
        <taxon>Methanolobus</taxon>
    </lineage>
</organism>
<dbReference type="InterPro" id="IPR007404">
    <property type="entry name" value="YdjM-like"/>
</dbReference>
<evidence type="ECO:0000313" key="3">
    <source>
        <dbReference type="Proteomes" id="UP000509594"/>
    </source>
</evidence>